<keyword evidence="2" id="KW-1185">Reference proteome</keyword>
<dbReference type="EMBL" id="ON529857">
    <property type="protein sequence ID" value="USN15421.1"/>
    <property type="molecule type" value="Genomic_DNA"/>
</dbReference>
<accession>A0A9E7MRB2</accession>
<protein>
    <submittedName>
        <fullName evidence="1">Uncharacterized protein</fullName>
    </submittedName>
</protein>
<evidence type="ECO:0000313" key="1">
    <source>
        <dbReference type="EMBL" id="USN15421.1"/>
    </source>
</evidence>
<organism evidence="1 2">
    <name type="scientific">Brevundimonas phage vB_BpoS-Kikimora</name>
    <dbReference type="NCBI Taxonomy" id="2948601"/>
    <lineage>
        <taxon>Viruses</taxon>
        <taxon>Duplodnaviria</taxon>
        <taxon>Heunggongvirae</taxon>
        <taxon>Uroviricota</taxon>
        <taxon>Caudoviricetes</taxon>
        <taxon>Jeanschmidtviridae</taxon>
        <taxon>Kikimoravirus</taxon>
        <taxon>Kikimoravirus kikimora</taxon>
    </lineage>
</organism>
<dbReference type="Proteomes" id="UP001056576">
    <property type="component" value="Segment"/>
</dbReference>
<gene>
    <name evidence="1" type="ORF">KIKIMORA_02750</name>
</gene>
<reference evidence="1 2" key="1">
    <citation type="submission" date="2022-05" db="EMBL/GenBank/DDBJ databases">
        <authorList>
            <person name="Friedrich I."/>
            <person name="Poehlein A."/>
            <person name="Schneider D."/>
            <person name="Hertel R."/>
            <person name="Daniel R."/>
        </authorList>
    </citation>
    <scope>NUCLEOTIDE SEQUENCE [LARGE SCALE GENOMIC DNA]</scope>
</reference>
<sequence length="128" mass="14069">MSAKTIPLYDGAIKAHKVGGFIMGGEMFHVIRPGYDIQGQRRIKWTQFVHEDVPIFQVKTDMRLEAAIAHFTAHFDKTFSGEAIAKLPRALKSAKAEHRRKFRDGVTGVEAAATVTIDGPGEGVVYTG</sequence>
<evidence type="ECO:0000313" key="2">
    <source>
        <dbReference type="Proteomes" id="UP001056576"/>
    </source>
</evidence>
<name>A0A9E7MRB2_9CAUD</name>
<proteinExistence type="predicted"/>